<feature type="compositionally biased region" description="Basic and acidic residues" evidence="1">
    <location>
        <begin position="169"/>
        <end position="185"/>
    </location>
</feature>
<feature type="compositionally biased region" description="Basic residues" evidence="1">
    <location>
        <begin position="119"/>
        <end position="143"/>
    </location>
</feature>
<comment type="caution">
    <text evidence="2">The sequence shown here is derived from an EMBL/GenBank/DDBJ whole genome shotgun (WGS) entry which is preliminary data.</text>
</comment>
<name>A0A2K3PB11_TRIPR</name>
<feature type="compositionally biased region" description="Polar residues" evidence="1">
    <location>
        <begin position="106"/>
        <end position="118"/>
    </location>
</feature>
<feature type="compositionally biased region" description="Basic and acidic residues" evidence="1">
    <location>
        <begin position="144"/>
        <end position="162"/>
    </location>
</feature>
<dbReference type="PANTHER" id="PTHR34427:SF5">
    <property type="entry name" value="DUF4283 DOMAIN-CONTAINING PROTEIN"/>
    <property type="match status" value="1"/>
</dbReference>
<feature type="region of interest" description="Disordered" evidence="1">
    <location>
        <begin position="63"/>
        <end position="266"/>
    </location>
</feature>
<dbReference type="EMBL" id="ASHM01005311">
    <property type="protein sequence ID" value="PNY12472.1"/>
    <property type="molecule type" value="Genomic_DNA"/>
</dbReference>
<reference evidence="2 3" key="2">
    <citation type="journal article" date="2017" name="Front. Plant Sci.">
        <title>Gene Classification and Mining of Molecular Markers Useful in Red Clover (Trifolium pratense) Breeding.</title>
        <authorList>
            <person name="Istvanek J."/>
            <person name="Dluhosova J."/>
            <person name="Dluhos P."/>
            <person name="Patkova L."/>
            <person name="Nedelnik J."/>
            <person name="Repkova J."/>
        </authorList>
    </citation>
    <scope>NUCLEOTIDE SEQUENCE [LARGE SCALE GENOMIC DNA]</scope>
    <source>
        <strain evidence="3">cv. Tatra</strain>
        <tissue evidence="2">Young leaves</tissue>
    </source>
</reference>
<evidence type="ECO:0000313" key="2">
    <source>
        <dbReference type="EMBL" id="PNY12472.1"/>
    </source>
</evidence>
<evidence type="ECO:0000313" key="3">
    <source>
        <dbReference type="Proteomes" id="UP000236291"/>
    </source>
</evidence>
<organism evidence="2 3">
    <name type="scientific">Trifolium pratense</name>
    <name type="common">Red clover</name>
    <dbReference type="NCBI Taxonomy" id="57577"/>
    <lineage>
        <taxon>Eukaryota</taxon>
        <taxon>Viridiplantae</taxon>
        <taxon>Streptophyta</taxon>
        <taxon>Embryophyta</taxon>
        <taxon>Tracheophyta</taxon>
        <taxon>Spermatophyta</taxon>
        <taxon>Magnoliopsida</taxon>
        <taxon>eudicotyledons</taxon>
        <taxon>Gunneridae</taxon>
        <taxon>Pentapetalae</taxon>
        <taxon>rosids</taxon>
        <taxon>fabids</taxon>
        <taxon>Fabales</taxon>
        <taxon>Fabaceae</taxon>
        <taxon>Papilionoideae</taxon>
        <taxon>50 kb inversion clade</taxon>
        <taxon>NPAAA clade</taxon>
        <taxon>Hologalegina</taxon>
        <taxon>IRL clade</taxon>
        <taxon>Trifolieae</taxon>
        <taxon>Trifolium</taxon>
    </lineage>
</organism>
<sequence length="752" mass="84605">MRERERGRERRSNAASRASLERPFRSPPLPKARQKRGGSSANSGEWTEVRRRRWKALRHDEEGLDRVRQNRGFQNKMQSKPGQDCSLDRCLDPNHQVDDRNRSGRSRSLYNRGMNTIHRSGKRKHTRSSSTHHRSRSASKGARRRLEMIDRRGRSKDMEKDGVSFAGTDRSKNGWEEKEGRDVAIEKGTVQGLAKQVNNRVGGEGDGGGRRRKDVALKESRPATATVNGMDKEERVDGEGVVKEASHQRKGDVMNVENNNGVGGASGSALKRNRYGQPYGFVKFFNVKNVTKLMKALNNVWFGYFRVKASVAMFDRNAFELGRNPERQKDGMETGVKVQPSKAGRQSSMRQVAPIGSVDSFKMPRQNSNCAEVLDLRAEKKGSEAPEGVQVGDIVIKLGARKEELLKKADSTKMVTRTPNEQPDNAVKERQVFQRSYHSKPDDSKWALNGVVASVVNGEAIPVLQNRIRDAGFNDLVLIPMGADKVFVRNIENTDTNATFDSAKDFFKLVFSSWTRWENETSPYRRGAWVCLYGVPIHAWNEQFFQLCVFDCGGFLRTDCCSAEKNRLDFARVLIATPELDIIKRSVTVLVDGIQVEIKVVEEWGYALGEDSCLFEEESEAESSCGEGLDDHEVNRNVDLLVNQFKEGIEVEDHNKPQGMQDEEFLDKLEANPGSAGVGTNSVLRMDSQEVVGEPVGRKDVSPHRGMQRLLLFVGRFLVSALVLVPRRRGVPLYLGLGVWSGYRIRIMGMRE</sequence>
<gene>
    <name evidence="2" type="ORF">L195_g009103</name>
</gene>
<reference evidence="2 3" key="1">
    <citation type="journal article" date="2014" name="Am. J. Bot.">
        <title>Genome assembly and annotation for red clover (Trifolium pratense; Fabaceae).</title>
        <authorList>
            <person name="Istvanek J."/>
            <person name="Jaros M."/>
            <person name="Krenek A."/>
            <person name="Repkova J."/>
        </authorList>
    </citation>
    <scope>NUCLEOTIDE SEQUENCE [LARGE SCALE GENOMIC DNA]</scope>
    <source>
        <strain evidence="3">cv. Tatra</strain>
        <tissue evidence="2">Young leaves</tissue>
    </source>
</reference>
<protein>
    <submittedName>
        <fullName evidence="2">Putative sulfate transporter</fullName>
    </submittedName>
</protein>
<feature type="region of interest" description="Disordered" evidence="1">
    <location>
        <begin position="325"/>
        <end position="350"/>
    </location>
</feature>
<feature type="compositionally biased region" description="Basic and acidic residues" evidence="1">
    <location>
        <begin position="1"/>
        <end position="12"/>
    </location>
</feature>
<evidence type="ECO:0000256" key="1">
    <source>
        <dbReference type="SAM" id="MobiDB-lite"/>
    </source>
</evidence>
<feature type="compositionally biased region" description="Basic and acidic residues" evidence="1">
    <location>
        <begin position="230"/>
        <end position="252"/>
    </location>
</feature>
<proteinExistence type="predicted"/>
<dbReference type="AlphaFoldDB" id="A0A2K3PB11"/>
<accession>A0A2K3PB11</accession>
<dbReference type="Proteomes" id="UP000236291">
    <property type="component" value="Unassembled WGS sequence"/>
</dbReference>
<feature type="compositionally biased region" description="Polar residues" evidence="1">
    <location>
        <begin position="71"/>
        <end position="81"/>
    </location>
</feature>
<feature type="region of interest" description="Disordered" evidence="1">
    <location>
        <begin position="1"/>
        <end position="51"/>
    </location>
</feature>
<feature type="compositionally biased region" description="Basic and acidic residues" evidence="1">
    <location>
        <begin position="86"/>
        <end position="102"/>
    </location>
</feature>
<dbReference type="PANTHER" id="PTHR34427">
    <property type="entry name" value="DUF4283 DOMAIN PROTEIN"/>
    <property type="match status" value="1"/>
</dbReference>